<dbReference type="Proteomes" id="UP000269539">
    <property type="component" value="Unassembled WGS sequence"/>
</dbReference>
<proteinExistence type="predicted"/>
<dbReference type="OrthoDB" id="6105938at2759"/>
<dbReference type="Proteomes" id="UP000270230">
    <property type="component" value="Unassembled WGS sequence"/>
</dbReference>
<dbReference type="PANTHER" id="PTHR38846">
    <property type="entry name" value="C3H1-TYPE DOMAIN-CONTAINING PROTEIN"/>
    <property type="match status" value="1"/>
</dbReference>
<sequence length="117" mass="13365">MADKESRTVELKRAMQAFSLTYGRDDQKLEKWQLLCVDCGVESSSSIKKCRAALRTVSINIWDLIRARETGQVPVTRYESKAQLRKDLKNPSRRFPLAQLKATEENKLLKALLVVIA</sequence>
<reference evidence="3 4" key="1">
    <citation type="journal article" date="2018" name="BMC Genomics">
        <title>Genomic evidence for intraspecific hybridization in a clonal and extremely halotolerant yeast.</title>
        <authorList>
            <person name="Gostincar C."/>
            <person name="Stajich J.E."/>
            <person name="Zupancic J."/>
            <person name="Zalar P."/>
            <person name="Gunde-Cimerman N."/>
        </authorList>
    </citation>
    <scope>NUCLEOTIDE SEQUENCE [LARGE SCALE GENOMIC DNA]</scope>
    <source>
        <strain evidence="2 3">EXF-10513</strain>
        <strain evidence="1 4">EXF-151</strain>
    </source>
</reference>
<dbReference type="AlphaFoldDB" id="A0A3M7ALJ2"/>
<organism evidence="1 4">
    <name type="scientific">Hortaea werneckii</name>
    <name type="common">Black yeast</name>
    <name type="synonym">Cladosporium werneckii</name>
    <dbReference type="NCBI Taxonomy" id="91943"/>
    <lineage>
        <taxon>Eukaryota</taxon>
        <taxon>Fungi</taxon>
        <taxon>Dikarya</taxon>
        <taxon>Ascomycota</taxon>
        <taxon>Pezizomycotina</taxon>
        <taxon>Dothideomycetes</taxon>
        <taxon>Dothideomycetidae</taxon>
        <taxon>Mycosphaerellales</taxon>
        <taxon>Teratosphaeriaceae</taxon>
        <taxon>Hortaea</taxon>
    </lineage>
</organism>
<name>A0A3M7ALJ2_HORWE</name>
<dbReference type="PANTHER" id="PTHR38846:SF1">
    <property type="entry name" value="C3H1-TYPE DOMAIN-CONTAINING PROTEIN"/>
    <property type="match status" value="1"/>
</dbReference>
<comment type="caution">
    <text evidence="1">The sequence shown here is derived from an EMBL/GenBank/DDBJ whole genome shotgun (WGS) entry which is preliminary data.</text>
</comment>
<gene>
    <name evidence="2" type="ORF">D0864_12759</name>
    <name evidence="1" type="ORF">D0865_15845</name>
</gene>
<protein>
    <submittedName>
        <fullName evidence="1">Uncharacterized protein</fullName>
    </submittedName>
</protein>
<dbReference type="EMBL" id="QWIN01002812">
    <property type="protein sequence ID" value="RMY28110.1"/>
    <property type="molecule type" value="Genomic_DNA"/>
</dbReference>
<evidence type="ECO:0000313" key="4">
    <source>
        <dbReference type="Proteomes" id="UP000270230"/>
    </source>
</evidence>
<evidence type="ECO:0000313" key="1">
    <source>
        <dbReference type="EMBL" id="RMY28110.1"/>
    </source>
</evidence>
<evidence type="ECO:0000313" key="3">
    <source>
        <dbReference type="Proteomes" id="UP000269539"/>
    </source>
</evidence>
<dbReference type="EMBL" id="QWIO01002082">
    <property type="protein sequence ID" value="RMY62757.1"/>
    <property type="molecule type" value="Genomic_DNA"/>
</dbReference>
<evidence type="ECO:0000313" key="2">
    <source>
        <dbReference type="EMBL" id="RMY62757.1"/>
    </source>
</evidence>
<accession>A0A3M7ALJ2</accession>